<feature type="region of interest" description="Disordered" evidence="7">
    <location>
        <begin position="381"/>
        <end position="400"/>
    </location>
</feature>
<accession>A0ABN2ZXF3</accession>
<keyword evidence="2" id="KW-0813">Transport</keyword>
<keyword evidence="5 8" id="KW-1133">Transmembrane helix</keyword>
<keyword evidence="4 8" id="KW-0812">Transmembrane</keyword>
<evidence type="ECO:0000256" key="1">
    <source>
        <dbReference type="ARBA" id="ARBA00004651"/>
    </source>
</evidence>
<evidence type="ECO:0000259" key="9">
    <source>
        <dbReference type="PROSITE" id="PS50850"/>
    </source>
</evidence>
<dbReference type="PANTHER" id="PTHR23513">
    <property type="entry name" value="INTEGRAL MEMBRANE EFFLUX PROTEIN-RELATED"/>
    <property type="match status" value="1"/>
</dbReference>
<dbReference type="Pfam" id="PF05977">
    <property type="entry name" value="MFS_3"/>
    <property type="match status" value="1"/>
</dbReference>
<evidence type="ECO:0000313" key="10">
    <source>
        <dbReference type="EMBL" id="GAA2149552.1"/>
    </source>
</evidence>
<dbReference type="PROSITE" id="PS50850">
    <property type="entry name" value="MFS"/>
    <property type="match status" value="1"/>
</dbReference>
<comment type="caution">
    <text evidence="10">The sequence shown here is derived from an EMBL/GenBank/DDBJ whole genome shotgun (WGS) entry which is preliminary data.</text>
</comment>
<evidence type="ECO:0000256" key="3">
    <source>
        <dbReference type="ARBA" id="ARBA00022475"/>
    </source>
</evidence>
<evidence type="ECO:0000256" key="5">
    <source>
        <dbReference type="ARBA" id="ARBA00022989"/>
    </source>
</evidence>
<comment type="subcellular location">
    <subcellularLocation>
        <location evidence="1">Cell membrane</location>
        <topology evidence="1">Multi-pass membrane protein</topology>
    </subcellularLocation>
</comment>
<dbReference type="InterPro" id="IPR010290">
    <property type="entry name" value="TM_effector"/>
</dbReference>
<evidence type="ECO:0000256" key="6">
    <source>
        <dbReference type="ARBA" id="ARBA00023136"/>
    </source>
</evidence>
<evidence type="ECO:0000256" key="7">
    <source>
        <dbReference type="SAM" id="MobiDB-lite"/>
    </source>
</evidence>
<feature type="transmembrane region" description="Helical" evidence="8">
    <location>
        <begin position="350"/>
        <end position="373"/>
    </location>
</feature>
<evidence type="ECO:0000256" key="8">
    <source>
        <dbReference type="SAM" id="Phobius"/>
    </source>
</evidence>
<proteinExistence type="predicted"/>
<evidence type="ECO:0000256" key="2">
    <source>
        <dbReference type="ARBA" id="ARBA00022448"/>
    </source>
</evidence>
<feature type="transmembrane region" description="Helical" evidence="8">
    <location>
        <begin position="234"/>
        <end position="259"/>
    </location>
</feature>
<name>A0ABN2ZXF3_9ACTN</name>
<dbReference type="SUPFAM" id="SSF103473">
    <property type="entry name" value="MFS general substrate transporter"/>
    <property type="match status" value="1"/>
</dbReference>
<feature type="transmembrane region" description="Helical" evidence="8">
    <location>
        <begin position="199"/>
        <end position="222"/>
    </location>
</feature>
<protein>
    <submittedName>
        <fullName evidence="10">MFS transporter</fullName>
    </submittedName>
</protein>
<keyword evidence="3" id="KW-1003">Cell membrane</keyword>
<keyword evidence="6 8" id="KW-0472">Membrane</keyword>
<feature type="domain" description="Major facilitator superfamily (MFS) profile" evidence="9">
    <location>
        <begin position="200"/>
        <end position="400"/>
    </location>
</feature>
<gene>
    <name evidence="10" type="ORF">GCM10009844_29280</name>
</gene>
<dbReference type="Proteomes" id="UP001501771">
    <property type="component" value="Unassembled WGS sequence"/>
</dbReference>
<feature type="transmembrane region" description="Helical" evidence="8">
    <location>
        <begin position="20"/>
        <end position="40"/>
    </location>
</feature>
<dbReference type="Gene3D" id="1.20.1250.20">
    <property type="entry name" value="MFS general substrate transporter like domains"/>
    <property type="match status" value="1"/>
</dbReference>
<dbReference type="InterPro" id="IPR020846">
    <property type="entry name" value="MFS_dom"/>
</dbReference>
<feature type="transmembrane region" description="Helical" evidence="8">
    <location>
        <begin position="321"/>
        <end position="344"/>
    </location>
</feature>
<keyword evidence="11" id="KW-1185">Reference proteome</keyword>
<feature type="transmembrane region" description="Helical" evidence="8">
    <location>
        <begin position="266"/>
        <end position="284"/>
    </location>
</feature>
<evidence type="ECO:0000256" key="4">
    <source>
        <dbReference type="ARBA" id="ARBA00022692"/>
    </source>
</evidence>
<reference evidence="10 11" key="1">
    <citation type="journal article" date="2019" name="Int. J. Syst. Evol. Microbiol.">
        <title>The Global Catalogue of Microorganisms (GCM) 10K type strain sequencing project: providing services to taxonomists for standard genome sequencing and annotation.</title>
        <authorList>
            <consortium name="The Broad Institute Genomics Platform"/>
            <consortium name="The Broad Institute Genome Sequencing Center for Infectious Disease"/>
            <person name="Wu L."/>
            <person name="Ma J."/>
        </authorList>
    </citation>
    <scope>NUCLEOTIDE SEQUENCE [LARGE SCALE GENOMIC DNA]</scope>
    <source>
        <strain evidence="10 11">JCM 16022</strain>
    </source>
</reference>
<sequence>MLALPYFVLVTTDSPMKTGLVALFEMLPLVLLKVLGGPIIDRVGPRRVSISCDLGSMVVVGAIPLLYAAGLLPFGVFLALVACAGALRGPGDAAKSSIVPSVVEAAEVPMERATGLHATVERSATLLGAVFAGGLIALIGAANALVVDAVSFGVSAAILGWATTSLRRPAADETEAGADPTPYLAQLRQGWDFLRGDRVLVAIALMVALTNLLDVAYASVLVPVWAREWGGGPAVMGVLFGVFGGTAALGAICAATWAAGLPRYKTYLIAFLVCGSPRFFVLAWDNPLWLVLLVAAVSGFGSGFINPMLGAVIYERIPKHLVGRVSSLTAALCFALMPLGGLLGGGLVSGFGLTVAMLACGAAYFLVTMLPAADPKWREMDHRPAVSPSREDAEPAPVTG</sequence>
<organism evidence="10 11">
    <name type="scientific">Nocardioides koreensis</name>
    <dbReference type="NCBI Taxonomy" id="433651"/>
    <lineage>
        <taxon>Bacteria</taxon>
        <taxon>Bacillati</taxon>
        <taxon>Actinomycetota</taxon>
        <taxon>Actinomycetes</taxon>
        <taxon>Propionibacteriales</taxon>
        <taxon>Nocardioidaceae</taxon>
        <taxon>Nocardioides</taxon>
    </lineage>
</organism>
<feature type="transmembrane region" description="Helical" evidence="8">
    <location>
        <begin position="290"/>
        <end position="314"/>
    </location>
</feature>
<dbReference type="PANTHER" id="PTHR23513:SF6">
    <property type="entry name" value="MAJOR FACILITATOR SUPERFAMILY ASSOCIATED DOMAIN-CONTAINING PROTEIN"/>
    <property type="match status" value="1"/>
</dbReference>
<evidence type="ECO:0000313" key="11">
    <source>
        <dbReference type="Proteomes" id="UP001501771"/>
    </source>
</evidence>
<feature type="transmembrane region" description="Helical" evidence="8">
    <location>
        <begin position="61"/>
        <end position="87"/>
    </location>
</feature>
<dbReference type="EMBL" id="BAAAQR010000009">
    <property type="protein sequence ID" value="GAA2149552.1"/>
    <property type="molecule type" value="Genomic_DNA"/>
</dbReference>
<dbReference type="InterPro" id="IPR036259">
    <property type="entry name" value="MFS_trans_sf"/>
</dbReference>
<feature type="compositionally biased region" description="Basic and acidic residues" evidence="7">
    <location>
        <begin position="381"/>
        <end position="393"/>
    </location>
</feature>
<feature type="transmembrane region" description="Helical" evidence="8">
    <location>
        <begin position="126"/>
        <end position="159"/>
    </location>
</feature>
<dbReference type="CDD" id="cd06173">
    <property type="entry name" value="MFS_MefA_like"/>
    <property type="match status" value="1"/>
</dbReference>